<dbReference type="Pfam" id="PF02498">
    <property type="entry name" value="Bro-N"/>
    <property type="match status" value="1"/>
</dbReference>
<feature type="domain" description="Bro-N" evidence="1">
    <location>
        <begin position="4"/>
        <end position="109"/>
    </location>
</feature>
<protein>
    <recommendedName>
        <fullName evidence="1">Bro-N domain-containing protein</fullName>
    </recommendedName>
</protein>
<evidence type="ECO:0000313" key="3">
    <source>
        <dbReference type="Proteomes" id="UP000754821"/>
    </source>
</evidence>
<dbReference type="PROSITE" id="PS51750">
    <property type="entry name" value="BRO_N"/>
    <property type="match status" value="1"/>
</dbReference>
<dbReference type="Proteomes" id="UP000754821">
    <property type="component" value="Unassembled WGS sequence"/>
</dbReference>
<organism evidence="2 3">
    <name type="scientific">Halomonas citrativorans</name>
    <dbReference type="NCBI Taxonomy" id="2742612"/>
    <lineage>
        <taxon>Bacteria</taxon>
        <taxon>Pseudomonadati</taxon>
        <taxon>Pseudomonadota</taxon>
        <taxon>Gammaproteobacteria</taxon>
        <taxon>Oceanospirillales</taxon>
        <taxon>Halomonadaceae</taxon>
        <taxon>Halomonas</taxon>
    </lineage>
</organism>
<comment type="caution">
    <text evidence="2">The sequence shown here is derived from an EMBL/GenBank/DDBJ whole genome shotgun (WGS) entry which is preliminary data.</text>
</comment>
<dbReference type="SMART" id="SM01040">
    <property type="entry name" value="Bro-N"/>
    <property type="match status" value="1"/>
</dbReference>
<proteinExistence type="predicted"/>
<accession>A0ABR9FDY3</accession>
<dbReference type="PANTHER" id="PTHR36180">
    <property type="entry name" value="DNA-BINDING PROTEIN-RELATED-RELATED"/>
    <property type="match status" value="1"/>
</dbReference>
<name>A0ABR9FDY3_9GAMM</name>
<dbReference type="EMBL" id="RRZC01000016">
    <property type="protein sequence ID" value="MBE0404591.1"/>
    <property type="molecule type" value="Genomic_DNA"/>
</dbReference>
<evidence type="ECO:0000313" key="2">
    <source>
        <dbReference type="EMBL" id="MBE0404591.1"/>
    </source>
</evidence>
<sequence length="267" mass="30234">MNDSTATAEILPFRFDTREVRTLLIDDQPWFFAIDVCGALHLSHTHKALLGLDDDEKREQEQYSGSGRKPLLINESGLYSLILRSRKKEAKRFKKWVTAEVLPAIRKHGHYQDVEGKMGTLIGQTIGTDGFHCLAAVVEGRLRRYPKATQQRARSHLWSQVRKAFGVSRGEDIPASQLDAARQFIAAYALEGEWLPASPDTLDKADQLNLQSLCSHMLQIRDLYRHYHLYDALTQLGSPAGKRLYGHVIDGAAIAQRYQSRFPSLLH</sequence>
<keyword evidence="3" id="KW-1185">Reference proteome</keyword>
<evidence type="ECO:0000259" key="1">
    <source>
        <dbReference type="PROSITE" id="PS51750"/>
    </source>
</evidence>
<dbReference type="InterPro" id="IPR003497">
    <property type="entry name" value="BRO_N_domain"/>
</dbReference>
<dbReference type="PANTHER" id="PTHR36180:SF2">
    <property type="entry name" value="BRO FAMILY PROTEIN"/>
    <property type="match status" value="1"/>
</dbReference>
<reference evidence="2 3" key="1">
    <citation type="submission" date="2020-07" db="EMBL/GenBank/DDBJ databases">
        <title>Halophilic bacteria isolated from french cheeses.</title>
        <authorList>
            <person name="Kothe C.I."/>
            <person name="Farah-Kraiem B."/>
            <person name="Renault P."/>
            <person name="Dridi B."/>
        </authorList>
    </citation>
    <scope>NUCLEOTIDE SEQUENCE [LARGE SCALE GENOMIC DNA]</scope>
    <source>
        <strain evidence="2 3">FME16</strain>
    </source>
</reference>
<gene>
    <name evidence="2" type="ORF">EI163_13680</name>
</gene>